<dbReference type="InterPro" id="IPR056953">
    <property type="entry name" value="CUT_N"/>
</dbReference>
<dbReference type="InterPro" id="IPR001507">
    <property type="entry name" value="ZP_dom"/>
</dbReference>
<dbReference type="Proteomes" id="UP000695022">
    <property type="component" value="Unplaced"/>
</dbReference>
<evidence type="ECO:0000259" key="1">
    <source>
        <dbReference type="PROSITE" id="PS51034"/>
    </source>
</evidence>
<protein>
    <submittedName>
        <fullName evidence="3">Uncharacterized protein LOC106820022</fullName>
    </submittedName>
</protein>
<name>A0ABM1F6J4_PRICU</name>
<dbReference type="GeneID" id="106820022"/>
<reference evidence="3" key="1">
    <citation type="submission" date="2025-08" db="UniProtKB">
        <authorList>
            <consortium name="RefSeq"/>
        </authorList>
    </citation>
    <scope>IDENTIFICATION</scope>
</reference>
<evidence type="ECO:0000313" key="3">
    <source>
        <dbReference type="RefSeq" id="XP_014680065.1"/>
    </source>
</evidence>
<sequence>MTEPANDVIDISVECDMERNRMAVTLTFERDFDGILYTKGFFKIDECRHTAPPSRFQRFDISLDKCGMQQKSSTDNFGGTSSFANTVVVMNELEWGVLEMWDKAYRVTCDFGGDRANTVDYGLQVPNLDTENVAGLMAMPSCRMKVVSGDNPMLPGTNDLFLGDIATLVIYIQESSKYIACS</sequence>
<organism evidence="2 3">
    <name type="scientific">Priapulus caudatus</name>
    <name type="common">Priapulid worm</name>
    <dbReference type="NCBI Taxonomy" id="37621"/>
    <lineage>
        <taxon>Eukaryota</taxon>
        <taxon>Metazoa</taxon>
        <taxon>Ecdysozoa</taxon>
        <taxon>Scalidophora</taxon>
        <taxon>Priapulida</taxon>
        <taxon>Priapulimorpha</taxon>
        <taxon>Priapulimorphida</taxon>
        <taxon>Priapulidae</taxon>
        <taxon>Priapulus</taxon>
    </lineage>
</organism>
<accession>A0ABM1F6J4</accession>
<dbReference type="PANTHER" id="PTHR46560:SF5">
    <property type="entry name" value="CYPHER, ISOFORM B"/>
    <property type="match status" value="1"/>
</dbReference>
<dbReference type="RefSeq" id="XP_014680065.1">
    <property type="nucleotide sequence ID" value="XM_014824579.1"/>
</dbReference>
<evidence type="ECO:0000313" key="2">
    <source>
        <dbReference type="Proteomes" id="UP000695022"/>
    </source>
</evidence>
<keyword evidence="2" id="KW-1185">Reference proteome</keyword>
<dbReference type="PROSITE" id="PS51034">
    <property type="entry name" value="ZP_2"/>
    <property type="match status" value="1"/>
</dbReference>
<dbReference type="PANTHER" id="PTHR46560">
    <property type="entry name" value="CYPHER, ISOFORM B"/>
    <property type="match status" value="1"/>
</dbReference>
<proteinExistence type="predicted"/>
<gene>
    <name evidence="3" type="primary">LOC106820022</name>
</gene>
<dbReference type="Pfam" id="PF25057">
    <property type="entry name" value="CUT_N"/>
    <property type="match status" value="1"/>
</dbReference>
<feature type="domain" description="ZP" evidence="1">
    <location>
        <begin position="14"/>
        <end position="182"/>
    </location>
</feature>